<accession>A0AA36ECB1</accession>
<gene>
    <name evidence="2" type="ORF">LSALG_LOCUS29463</name>
</gene>
<dbReference type="EMBL" id="OX465082">
    <property type="protein sequence ID" value="CAI9290262.1"/>
    <property type="molecule type" value="Genomic_DNA"/>
</dbReference>
<dbReference type="InterPro" id="IPR007321">
    <property type="entry name" value="Transposase_28"/>
</dbReference>
<name>A0AA36ECB1_LACSI</name>
<dbReference type="Proteomes" id="UP001177003">
    <property type="component" value="Chromosome 6"/>
</dbReference>
<dbReference type="Pfam" id="PF04195">
    <property type="entry name" value="Transposase_28"/>
    <property type="match status" value="1"/>
</dbReference>
<evidence type="ECO:0000313" key="2">
    <source>
        <dbReference type="EMBL" id="CAI9290262.1"/>
    </source>
</evidence>
<organism evidence="2 3">
    <name type="scientific">Lactuca saligna</name>
    <name type="common">Willowleaf lettuce</name>
    <dbReference type="NCBI Taxonomy" id="75948"/>
    <lineage>
        <taxon>Eukaryota</taxon>
        <taxon>Viridiplantae</taxon>
        <taxon>Streptophyta</taxon>
        <taxon>Embryophyta</taxon>
        <taxon>Tracheophyta</taxon>
        <taxon>Spermatophyta</taxon>
        <taxon>Magnoliopsida</taxon>
        <taxon>eudicotyledons</taxon>
        <taxon>Gunneridae</taxon>
        <taxon>Pentapetalae</taxon>
        <taxon>asterids</taxon>
        <taxon>campanulids</taxon>
        <taxon>Asterales</taxon>
        <taxon>Asteraceae</taxon>
        <taxon>Cichorioideae</taxon>
        <taxon>Cichorieae</taxon>
        <taxon>Lactucinae</taxon>
        <taxon>Lactuca</taxon>
    </lineage>
</organism>
<protein>
    <recommendedName>
        <fullName evidence="1">Transposase (putative) gypsy type domain-containing protein</fullName>
    </recommendedName>
</protein>
<evidence type="ECO:0000313" key="3">
    <source>
        <dbReference type="Proteomes" id="UP001177003"/>
    </source>
</evidence>
<sequence>MYRHGRVPTVEEFQLLQDHFGFLPKHGVMIPKRGVSIYDCPQEKVGVPIPLFKVRLRVPTSNFFNMIVDHYGFSVDELTSSAINSIVGFELVCRSLGCIPTFWVFSFYFCSTTNSSVLTLSKRWGIHQLISEQDIPKKNWQRKWLWVNRDLVGRGFIKTREFLDHIPKFFGSNLTLDMRLGNNNVVGKNWEDSILVAVGMSATWKKGERTTLSYESLYSTFIFICVEAEILLEMALRGHYWGENASSSELALPSQPAIEVVSLAHPLISAPSGLPVGVQVGRVTTLVRKRQSLRVVPLSNEETKFHDVGLHPRKVHRTVSMARLLGSIRDFLGNNFESSVQKDKAVIPDFATSPPLSFTTTFPIDLSSDSTFGSALGSPGDNGVDEI</sequence>
<evidence type="ECO:0000259" key="1">
    <source>
        <dbReference type="Pfam" id="PF04195"/>
    </source>
</evidence>
<keyword evidence="3" id="KW-1185">Reference proteome</keyword>
<feature type="domain" description="Transposase (putative) gypsy type" evidence="1">
    <location>
        <begin position="51"/>
        <end position="110"/>
    </location>
</feature>
<proteinExistence type="predicted"/>
<dbReference type="AlphaFoldDB" id="A0AA36ECB1"/>
<reference evidence="2" key="1">
    <citation type="submission" date="2023-04" db="EMBL/GenBank/DDBJ databases">
        <authorList>
            <person name="Vijverberg K."/>
            <person name="Xiong W."/>
            <person name="Schranz E."/>
        </authorList>
    </citation>
    <scope>NUCLEOTIDE SEQUENCE</scope>
</reference>